<dbReference type="GO" id="GO:0000049">
    <property type="term" value="F:tRNA binding"/>
    <property type="evidence" value="ECO:0007669"/>
    <property type="project" value="TreeGrafter"/>
</dbReference>
<dbReference type="InterPro" id="IPR019519">
    <property type="entry name" value="Elp5"/>
</dbReference>
<feature type="compositionally biased region" description="Acidic residues" evidence="9">
    <location>
        <begin position="269"/>
        <end position="285"/>
    </location>
</feature>
<evidence type="ECO:0000256" key="9">
    <source>
        <dbReference type="SAM" id="MobiDB-lite"/>
    </source>
</evidence>
<dbReference type="EnsemblMetazoa" id="XM_003425984">
    <property type="protein sequence ID" value="XP_003426032"/>
    <property type="gene ID" value="LOC100679919"/>
</dbReference>
<keyword evidence="7" id="KW-0819">tRNA processing</keyword>
<dbReference type="Proteomes" id="UP000002358">
    <property type="component" value="Chromosome 3"/>
</dbReference>
<dbReference type="InParanoid" id="A0A7M7GCP4"/>
<dbReference type="GO" id="GO:0005634">
    <property type="term" value="C:nucleus"/>
    <property type="evidence" value="ECO:0007669"/>
    <property type="project" value="UniProtKB-SubCell"/>
</dbReference>
<keyword evidence="6" id="KW-0963">Cytoplasm</keyword>
<protein>
    <recommendedName>
        <fullName evidence="5">Elongator complex protein 5</fullName>
    </recommendedName>
</protein>
<evidence type="ECO:0000256" key="8">
    <source>
        <dbReference type="ARBA" id="ARBA00023242"/>
    </source>
</evidence>
<evidence type="ECO:0000256" key="4">
    <source>
        <dbReference type="ARBA" id="ARBA00009567"/>
    </source>
</evidence>
<dbReference type="PANTHER" id="PTHR15641:SF1">
    <property type="entry name" value="ELONGATOR COMPLEX PROTEIN 5"/>
    <property type="match status" value="1"/>
</dbReference>
<feature type="region of interest" description="Disordered" evidence="9">
    <location>
        <begin position="241"/>
        <end position="285"/>
    </location>
</feature>
<organism evidence="10 11">
    <name type="scientific">Nasonia vitripennis</name>
    <name type="common">Parasitic wasp</name>
    <dbReference type="NCBI Taxonomy" id="7425"/>
    <lineage>
        <taxon>Eukaryota</taxon>
        <taxon>Metazoa</taxon>
        <taxon>Ecdysozoa</taxon>
        <taxon>Arthropoda</taxon>
        <taxon>Hexapoda</taxon>
        <taxon>Insecta</taxon>
        <taxon>Pterygota</taxon>
        <taxon>Neoptera</taxon>
        <taxon>Endopterygota</taxon>
        <taxon>Hymenoptera</taxon>
        <taxon>Apocrita</taxon>
        <taxon>Proctotrupomorpha</taxon>
        <taxon>Chalcidoidea</taxon>
        <taxon>Pteromalidae</taxon>
        <taxon>Pteromalinae</taxon>
        <taxon>Nasonia</taxon>
    </lineage>
</organism>
<accession>A0A7M7GCP4</accession>
<evidence type="ECO:0000313" key="10">
    <source>
        <dbReference type="EnsemblMetazoa" id="XP_003426032"/>
    </source>
</evidence>
<reference evidence="10" key="1">
    <citation type="submission" date="2021-01" db="UniProtKB">
        <authorList>
            <consortium name="EnsemblMetazoa"/>
        </authorList>
    </citation>
    <scope>IDENTIFICATION</scope>
</reference>
<dbReference type="UniPathway" id="UPA00988"/>
<keyword evidence="8" id="KW-0539">Nucleus</keyword>
<evidence type="ECO:0000256" key="5">
    <source>
        <dbReference type="ARBA" id="ARBA00020264"/>
    </source>
</evidence>
<dbReference type="SMR" id="A0A7M7GCP4"/>
<dbReference type="AlphaFoldDB" id="A0A7M7GCP4"/>
<name>A0A7M7GCP4_NASVI</name>
<evidence type="ECO:0000256" key="6">
    <source>
        <dbReference type="ARBA" id="ARBA00022490"/>
    </source>
</evidence>
<comment type="similarity">
    <text evidence="4">Belongs to the ELP5 family.</text>
</comment>
<gene>
    <name evidence="10" type="primary">100679919</name>
</gene>
<dbReference type="GO" id="GO:0002098">
    <property type="term" value="P:tRNA wobble uridine modification"/>
    <property type="evidence" value="ECO:0007669"/>
    <property type="project" value="InterPro"/>
</dbReference>
<dbReference type="KEGG" id="nvi:100679919"/>
<evidence type="ECO:0000256" key="2">
    <source>
        <dbReference type="ARBA" id="ARBA00004496"/>
    </source>
</evidence>
<keyword evidence="11" id="KW-1185">Reference proteome</keyword>
<dbReference type="GO" id="GO:0033588">
    <property type="term" value="C:elongator holoenzyme complex"/>
    <property type="evidence" value="ECO:0007669"/>
    <property type="project" value="InterPro"/>
</dbReference>
<evidence type="ECO:0000256" key="1">
    <source>
        <dbReference type="ARBA" id="ARBA00004123"/>
    </source>
</evidence>
<comment type="pathway">
    <text evidence="3">tRNA modification; 5-methoxycarbonylmethyl-2-thiouridine-tRNA biosynthesis.</text>
</comment>
<dbReference type="GO" id="GO:0005829">
    <property type="term" value="C:cytosol"/>
    <property type="evidence" value="ECO:0007669"/>
    <property type="project" value="TreeGrafter"/>
</dbReference>
<dbReference type="OrthoDB" id="166907at2759"/>
<evidence type="ECO:0000256" key="7">
    <source>
        <dbReference type="ARBA" id="ARBA00022694"/>
    </source>
</evidence>
<proteinExistence type="inferred from homology"/>
<dbReference type="OMA" id="MEQRDKT"/>
<evidence type="ECO:0000256" key="3">
    <source>
        <dbReference type="ARBA" id="ARBA00005043"/>
    </source>
</evidence>
<comment type="subcellular location">
    <subcellularLocation>
        <location evidence="2">Cytoplasm</location>
    </subcellularLocation>
    <subcellularLocation>
        <location evidence="1">Nucleus</location>
    </subcellularLocation>
</comment>
<evidence type="ECO:0000313" key="11">
    <source>
        <dbReference type="Proteomes" id="UP000002358"/>
    </source>
</evidence>
<dbReference type="PANTHER" id="PTHR15641">
    <property type="entry name" value="ELONGATOR COMPLEX PROTEIN 5"/>
    <property type="match status" value="1"/>
</dbReference>
<sequence length="285" mass="32808">MTQLLNLPTTDGNKFIVVDEGVDASYSVNLIIAWLQAIRKKGIEHPVYILLFSNPKYHLEKCLKSTNLTDIQVQDYFSTDVQDEEVDLFEKISHFVSQHINSIFVIDCLSTLALQIGVSKACKFIEKLYQKHRSQVFCIYRRDFHQNIPRMETLGNTYLKLNKSKKVAYDSNIHYEVSVIHKKPGGSISHWNELVKQNVETYSIETEKIPDSLTLKPEVNKPPEATVKPQASFRIEMNEHEMKQRDSVPLPYILPGNPGRESKIIYVPDDVDDLDEEDPDDDLDI</sequence>